<evidence type="ECO:0000313" key="2">
    <source>
        <dbReference type="Proteomes" id="UP000631114"/>
    </source>
</evidence>
<feature type="non-terminal residue" evidence="1">
    <location>
        <position position="110"/>
    </location>
</feature>
<dbReference type="OrthoDB" id="1938470at2759"/>
<reference evidence="1 2" key="1">
    <citation type="submission" date="2020-10" db="EMBL/GenBank/DDBJ databases">
        <title>The Coptis chinensis genome and diversification of protoberbering-type alkaloids.</title>
        <authorList>
            <person name="Wang B."/>
            <person name="Shu S."/>
            <person name="Song C."/>
            <person name="Liu Y."/>
        </authorList>
    </citation>
    <scope>NUCLEOTIDE SEQUENCE [LARGE SCALE GENOMIC DNA]</scope>
    <source>
        <strain evidence="1">HL-2020</strain>
        <tissue evidence="1">Leaf</tissue>
    </source>
</reference>
<dbReference type="Proteomes" id="UP000631114">
    <property type="component" value="Unassembled WGS sequence"/>
</dbReference>
<organism evidence="1 2">
    <name type="scientific">Coptis chinensis</name>
    <dbReference type="NCBI Taxonomy" id="261450"/>
    <lineage>
        <taxon>Eukaryota</taxon>
        <taxon>Viridiplantae</taxon>
        <taxon>Streptophyta</taxon>
        <taxon>Embryophyta</taxon>
        <taxon>Tracheophyta</taxon>
        <taxon>Spermatophyta</taxon>
        <taxon>Magnoliopsida</taxon>
        <taxon>Ranunculales</taxon>
        <taxon>Ranunculaceae</taxon>
        <taxon>Coptidoideae</taxon>
        <taxon>Coptis</taxon>
    </lineage>
</organism>
<accession>A0A835HTV9</accession>
<sequence length="110" mass="12842">RKMDLDRRNIEEYLTTDSIHNPHEKLLLLDLLNISPTLTEAVGAIIDVSSSFSYFYDLCLFLFMARNSSFTPSLYCFCVRFFYALFQVKSPRALELECVLVSIVVFWRGR</sequence>
<comment type="caution">
    <text evidence="1">The sequence shown here is derived from an EMBL/GenBank/DDBJ whole genome shotgun (WGS) entry which is preliminary data.</text>
</comment>
<gene>
    <name evidence="1" type="ORF">IFM89_004939</name>
</gene>
<dbReference type="AlphaFoldDB" id="A0A835HTV9"/>
<proteinExistence type="predicted"/>
<dbReference type="EMBL" id="JADFTS010000005">
    <property type="protein sequence ID" value="KAF9604233.1"/>
    <property type="molecule type" value="Genomic_DNA"/>
</dbReference>
<name>A0A835HTV9_9MAGN</name>
<evidence type="ECO:0000313" key="1">
    <source>
        <dbReference type="EMBL" id="KAF9604233.1"/>
    </source>
</evidence>
<keyword evidence="2" id="KW-1185">Reference proteome</keyword>
<protein>
    <submittedName>
        <fullName evidence="1">Uncharacterized protein</fullName>
    </submittedName>
</protein>